<organism evidence="5 6">
    <name type="scientific">Plastoroseomonas arctica</name>
    <dbReference type="NCBI Taxonomy" id="1509237"/>
    <lineage>
        <taxon>Bacteria</taxon>
        <taxon>Pseudomonadati</taxon>
        <taxon>Pseudomonadota</taxon>
        <taxon>Alphaproteobacteria</taxon>
        <taxon>Acetobacterales</taxon>
        <taxon>Acetobacteraceae</taxon>
        <taxon>Plastoroseomonas</taxon>
    </lineage>
</organism>
<keyword evidence="6" id="KW-1185">Reference proteome</keyword>
<dbReference type="Gene3D" id="1.20.1330.10">
    <property type="entry name" value="f41 fragment of flagellin, N-terminal domain"/>
    <property type="match status" value="1"/>
</dbReference>
<dbReference type="GO" id="GO:0009288">
    <property type="term" value="C:bacterial-type flagellum"/>
    <property type="evidence" value="ECO:0007669"/>
    <property type="project" value="UniProtKB-SubCell"/>
</dbReference>
<proteinExistence type="inferred from homology"/>
<dbReference type="Proteomes" id="UP001196068">
    <property type="component" value="Unassembled WGS sequence"/>
</dbReference>
<dbReference type="InterPro" id="IPR046358">
    <property type="entry name" value="Flagellin_C"/>
</dbReference>
<keyword evidence="3" id="KW-0975">Bacterial flagellum</keyword>
<dbReference type="PANTHER" id="PTHR42792:SF1">
    <property type="entry name" value="FLAGELLAR HOOK-ASSOCIATED PROTEIN 3"/>
    <property type="match status" value="1"/>
</dbReference>
<evidence type="ECO:0000256" key="3">
    <source>
        <dbReference type="ARBA" id="ARBA00023143"/>
    </source>
</evidence>
<accession>A0AAF1KPD8</accession>
<evidence type="ECO:0000256" key="1">
    <source>
        <dbReference type="ARBA" id="ARBA00004365"/>
    </source>
</evidence>
<dbReference type="SUPFAM" id="SSF64518">
    <property type="entry name" value="Phase 1 flagellin"/>
    <property type="match status" value="1"/>
</dbReference>
<evidence type="ECO:0000259" key="4">
    <source>
        <dbReference type="Pfam" id="PF00700"/>
    </source>
</evidence>
<dbReference type="EMBL" id="JAAEDH010000032">
    <property type="protein sequence ID" value="MBR0657374.1"/>
    <property type="molecule type" value="Genomic_DNA"/>
</dbReference>
<dbReference type="PANTHER" id="PTHR42792">
    <property type="entry name" value="FLAGELLIN"/>
    <property type="match status" value="1"/>
</dbReference>
<dbReference type="Pfam" id="PF00700">
    <property type="entry name" value="Flagellin_C"/>
    <property type="match status" value="1"/>
</dbReference>
<comment type="caution">
    <text evidence="5">The sequence shown here is derived from an EMBL/GenBank/DDBJ whole genome shotgun (WGS) entry which is preliminary data.</text>
</comment>
<evidence type="ECO:0000256" key="2">
    <source>
        <dbReference type="ARBA" id="ARBA00005709"/>
    </source>
</evidence>
<gene>
    <name evidence="5" type="ORF">GXW79_20025</name>
</gene>
<reference evidence="5" key="1">
    <citation type="submission" date="2020-01" db="EMBL/GenBank/DDBJ databases">
        <authorList>
            <person name="Rat A."/>
        </authorList>
    </citation>
    <scope>NUCLEOTIDE SEQUENCE</scope>
    <source>
        <strain evidence="5">LMG 28251</strain>
    </source>
</reference>
<dbReference type="RefSeq" id="WP_211876236.1">
    <property type="nucleotide sequence ID" value="NZ_JAAEDH010000032.1"/>
</dbReference>
<name>A0AAF1KPD8_9PROT</name>
<feature type="domain" description="Flagellin C-terminal" evidence="4">
    <location>
        <begin position="276"/>
        <end position="348"/>
    </location>
</feature>
<dbReference type="AlphaFoldDB" id="A0AAF1KPD8"/>
<protein>
    <recommendedName>
        <fullName evidence="4">Flagellin C-terminal domain-containing protein</fullName>
    </recommendedName>
</protein>
<evidence type="ECO:0000313" key="5">
    <source>
        <dbReference type="EMBL" id="MBR0657374.1"/>
    </source>
</evidence>
<comment type="subcellular location">
    <subcellularLocation>
        <location evidence="1">Bacterial flagellum</location>
    </subcellularLocation>
</comment>
<sequence>MTGFSALSRLDLGAALLRTRLETLSRQVSDGRKGPALGDIAPNVPRAIDLRGEIARRAAYTTVIDRTLGQTAVAQTSLQALYDIANRAFSLAQSASTANPDGVVAAANEAKLALSQAAELLNTQYGGVYVFGGRDATRPPIPAAGSIGGSGMVQQVTVAVQSLGGSDAATVWAATGAAASSDASGVPPFSDYASDPARGLADARASVPGADGQRVSVGLFANRNGGATSVGETTGSWARDLLRGLSTLAALGPDQLAQGAPFDTLMVSLRAGLRAASAGIGQEQGALGVAEARLEGMRTDHASVTTILKTQLADIEDVDMADVITRMQATQAQLEASYKAISMASQLTLSRFL</sequence>
<comment type="similarity">
    <text evidence="2">Belongs to the bacterial flagellin family.</text>
</comment>
<dbReference type="InterPro" id="IPR001492">
    <property type="entry name" value="Flagellin"/>
</dbReference>
<dbReference type="GO" id="GO:0005198">
    <property type="term" value="F:structural molecule activity"/>
    <property type="evidence" value="ECO:0007669"/>
    <property type="project" value="InterPro"/>
</dbReference>
<evidence type="ECO:0000313" key="6">
    <source>
        <dbReference type="Proteomes" id="UP001196068"/>
    </source>
</evidence>
<reference evidence="5" key="2">
    <citation type="journal article" date="2021" name="Syst. Appl. Microbiol.">
        <title>Roseomonas hellenica sp. nov., isolated from roots of wild-growing Alkanna tinctoria.</title>
        <authorList>
            <person name="Rat A."/>
            <person name="Naranjo H.D."/>
            <person name="Lebbe L."/>
            <person name="Cnockaert M."/>
            <person name="Krigas N."/>
            <person name="Grigoriadou K."/>
            <person name="Maloupa E."/>
            <person name="Willems A."/>
        </authorList>
    </citation>
    <scope>NUCLEOTIDE SEQUENCE</scope>
    <source>
        <strain evidence="5">LMG 28251</strain>
    </source>
</reference>